<evidence type="ECO:0000313" key="2">
    <source>
        <dbReference type="Proteomes" id="UP000277921"/>
    </source>
</evidence>
<comment type="caution">
    <text evidence="1">The sequence shown here is derived from an EMBL/GenBank/DDBJ whole genome shotgun (WGS) entry which is preliminary data.</text>
</comment>
<dbReference type="Pfam" id="PF06528">
    <property type="entry name" value="Phage_P2_GpE"/>
    <property type="match status" value="1"/>
</dbReference>
<dbReference type="AlphaFoldDB" id="A0A3N8QUX6"/>
<protein>
    <submittedName>
        <fullName evidence="1">GpE family phage tail protein</fullName>
    </submittedName>
</protein>
<reference evidence="1 2" key="1">
    <citation type="submission" date="2018-08" db="EMBL/GenBank/DDBJ databases">
        <title>Comparative analysis of Burkholderia isolates from Puerto Rico.</title>
        <authorList>
            <person name="Hall C."/>
            <person name="Sahl J."/>
            <person name="Wagner D."/>
        </authorList>
    </citation>
    <scope>NUCLEOTIDE SEQUENCE [LARGE SCALE GENOMIC DNA]</scope>
    <source>
        <strain evidence="1 2">Bp9025</strain>
    </source>
</reference>
<proteinExistence type="predicted"/>
<evidence type="ECO:0000313" key="1">
    <source>
        <dbReference type="EMBL" id="RQT09833.1"/>
    </source>
</evidence>
<dbReference type="InterPro" id="IPR009493">
    <property type="entry name" value="P2_GpE"/>
</dbReference>
<accession>A0A3N8QUX6</accession>
<organism evidence="1 2">
    <name type="scientific">Burkholderia contaminans</name>
    <dbReference type="NCBI Taxonomy" id="488447"/>
    <lineage>
        <taxon>Bacteria</taxon>
        <taxon>Pseudomonadati</taxon>
        <taxon>Pseudomonadota</taxon>
        <taxon>Betaproteobacteria</taxon>
        <taxon>Burkholderiales</taxon>
        <taxon>Burkholderiaceae</taxon>
        <taxon>Burkholderia</taxon>
        <taxon>Burkholderia cepacia complex</taxon>
    </lineage>
</organism>
<name>A0A3N8QUX6_9BURK</name>
<dbReference type="Proteomes" id="UP000277921">
    <property type="component" value="Unassembled WGS sequence"/>
</dbReference>
<gene>
    <name evidence="1" type="ORF">DF051_29570</name>
</gene>
<dbReference type="EMBL" id="QTQV01000021">
    <property type="protein sequence ID" value="RQT09833.1"/>
    <property type="molecule type" value="Genomic_DNA"/>
</dbReference>
<sequence length="37" mass="4454">MADVALVFHWPPSVMDGMSVSELMDWRERARERYEKQ</sequence>
<dbReference type="RefSeq" id="WP_124583544.1">
    <property type="nucleotide sequence ID" value="NZ_QTQV01000021.1"/>
</dbReference>